<comment type="similarity">
    <text evidence="2 10">Belongs to the glycosyl hydrolase 38 family.</text>
</comment>
<dbReference type="SMART" id="SM00872">
    <property type="entry name" value="Alpha-mann_mid"/>
    <property type="match status" value="1"/>
</dbReference>
<gene>
    <name evidence="12" type="ORF">Mgra_00005319</name>
</gene>
<dbReference type="EC" id="3.2.1.-" evidence="10"/>
<dbReference type="Gene3D" id="2.70.98.30">
    <property type="entry name" value="Golgi alpha-mannosidase II, domain 4"/>
    <property type="match status" value="1"/>
</dbReference>
<dbReference type="InterPro" id="IPR050843">
    <property type="entry name" value="Glycosyl_Hydrlase_38"/>
</dbReference>
<dbReference type="InterPro" id="IPR041147">
    <property type="entry name" value="GH38_C"/>
</dbReference>
<dbReference type="InterPro" id="IPR011330">
    <property type="entry name" value="Glyco_hydro/deAcase_b/a-brl"/>
</dbReference>
<dbReference type="Pfam" id="PF09261">
    <property type="entry name" value="Alpha-mann_mid"/>
    <property type="match status" value="1"/>
</dbReference>
<evidence type="ECO:0000313" key="12">
    <source>
        <dbReference type="EMBL" id="KAF7635204.1"/>
    </source>
</evidence>
<dbReference type="InterPro" id="IPR027291">
    <property type="entry name" value="Glyco_hydro_38_N_sf"/>
</dbReference>
<dbReference type="GO" id="GO:0005764">
    <property type="term" value="C:lysosome"/>
    <property type="evidence" value="ECO:0007669"/>
    <property type="project" value="TreeGrafter"/>
</dbReference>
<evidence type="ECO:0000256" key="1">
    <source>
        <dbReference type="ARBA" id="ARBA00000365"/>
    </source>
</evidence>
<dbReference type="GO" id="GO:0046872">
    <property type="term" value="F:metal ion binding"/>
    <property type="evidence" value="ECO:0007669"/>
    <property type="project" value="UniProtKB-KW"/>
</dbReference>
<dbReference type="SUPFAM" id="SSF88688">
    <property type="entry name" value="Families 57/38 glycoside transferase middle domain"/>
    <property type="match status" value="1"/>
</dbReference>
<reference evidence="12" key="1">
    <citation type="journal article" date="2020" name="Ecol. Evol.">
        <title>Genome structure and content of the rice root-knot nematode (Meloidogyne graminicola).</title>
        <authorList>
            <person name="Phan N.T."/>
            <person name="Danchin E.G.J."/>
            <person name="Klopp C."/>
            <person name="Perfus-Barbeoch L."/>
            <person name="Kozlowski D.K."/>
            <person name="Koutsovoulos G.D."/>
            <person name="Lopez-Roques C."/>
            <person name="Bouchez O."/>
            <person name="Zahm M."/>
            <person name="Besnard G."/>
            <person name="Bellafiore S."/>
        </authorList>
    </citation>
    <scope>NUCLEOTIDE SEQUENCE</scope>
    <source>
        <strain evidence="12">VN-18</strain>
    </source>
</reference>
<evidence type="ECO:0000256" key="8">
    <source>
        <dbReference type="ARBA" id="ARBA00023180"/>
    </source>
</evidence>
<dbReference type="OrthoDB" id="2016903at2759"/>
<dbReference type="GO" id="GO:0006013">
    <property type="term" value="P:mannose metabolic process"/>
    <property type="evidence" value="ECO:0007669"/>
    <property type="project" value="InterPro"/>
</dbReference>
<feature type="signal peptide" evidence="10">
    <location>
        <begin position="1"/>
        <end position="18"/>
    </location>
</feature>
<evidence type="ECO:0000256" key="5">
    <source>
        <dbReference type="ARBA" id="ARBA00022801"/>
    </source>
</evidence>
<feature type="domain" description="Glycoside hydrolase family 38 central" evidence="11">
    <location>
        <begin position="334"/>
        <end position="412"/>
    </location>
</feature>
<dbReference type="Pfam" id="PF17677">
    <property type="entry name" value="Glyco_hydro38C2"/>
    <property type="match status" value="1"/>
</dbReference>
<evidence type="ECO:0000313" key="13">
    <source>
        <dbReference type="Proteomes" id="UP000605970"/>
    </source>
</evidence>
<dbReference type="Gene3D" id="2.60.40.1360">
    <property type="match status" value="1"/>
</dbReference>
<evidence type="ECO:0000256" key="4">
    <source>
        <dbReference type="ARBA" id="ARBA00022723"/>
    </source>
</evidence>
<feature type="chain" id="PRO_5035960417" description="Alpha-mannosidase" evidence="10">
    <location>
        <begin position="19"/>
        <end position="919"/>
    </location>
</feature>
<evidence type="ECO:0000256" key="9">
    <source>
        <dbReference type="ARBA" id="ARBA00023295"/>
    </source>
</evidence>
<name>A0A8S9ZP38_9BILA</name>
<dbReference type="PANTHER" id="PTHR11607:SF3">
    <property type="entry name" value="LYSOSOMAL ALPHA-MANNOSIDASE"/>
    <property type="match status" value="1"/>
</dbReference>
<evidence type="ECO:0000256" key="3">
    <source>
        <dbReference type="ARBA" id="ARBA00012752"/>
    </source>
</evidence>
<dbReference type="GO" id="GO:0030246">
    <property type="term" value="F:carbohydrate binding"/>
    <property type="evidence" value="ECO:0007669"/>
    <property type="project" value="InterPro"/>
</dbReference>
<evidence type="ECO:0000256" key="6">
    <source>
        <dbReference type="ARBA" id="ARBA00022833"/>
    </source>
</evidence>
<accession>A0A8S9ZP38</accession>
<dbReference type="AlphaFoldDB" id="A0A8S9ZP38"/>
<keyword evidence="5 10" id="KW-0378">Hydrolase</keyword>
<dbReference type="InterPro" id="IPR011682">
    <property type="entry name" value="Glyco_hydro_38_C"/>
</dbReference>
<dbReference type="InterPro" id="IPR000602">
    <property type="entry name" value="Glyco_hydro_38_N"/>
</dbReference>
<keyword evidence="6 10" id="KW-0862">Zinc</keyword>
<dbReference type="InterPro" id="IPR037094">
    <property type="entry name" value="Glyco_hydro_38_cen_sf"/>
</dbReference>
<dbReference type="GO" id="GO:0004559">
    <property type="term" value="F:alpha-mannosidase activity"/>
    <property type="evidence" value="ECO:0007669"/>
    <property type="project" value="UniProtKB-EC"/>
</dbReference>
<keyword evidence="13" id="KW-1185">Reference proteome</keyword>
<dbReference type="SUPFAM" id="SSF74650">
    <property type="entry name" value="Galactose mutarotase-like"/>
    <property type="match status" value="1"/>
</dbReference>
<dbReference type="FunFam" id="1.20.1270.50:FF:000002">
    <property type="entry name" value="Alpha-mannosidase"/>
    <property type="match status" value="1"/>
</dbReference>
<proteinExistence type="inferred from homology"/>
<dbReference type="InterPro" id="IPR015341">
    <property type="entry name" value="Glyco_hydro_38_cen"/>
</dbReference>
<dbReference type="EMBL" id="JABEBT010000045">
    <property type="protein sequence ID" value="KAF7635204.1"/>
    <property type="molecule type" value="Genomic_DNA"/>
</dbReference>
<evidence type="ECO:0000256" key="10">
    <source>
        <dbReference type="RuleBase" id="RU361199"/>
    </source>
</evidence>
<dbReference type="Proteomes" id="UP000605970">
    <property type="component" value="Unassembled WGS sequence"/>
</dbReference>
<dbReference type="Pfam" id="PF01074">
    <property type="entry name" value="Glyco_hydro_38N"/>
    <property type="match status" value="1"/>
</dbReference>
<dbReference type="PANTHER" id="PTHR11607">
    <property type="entry name" value="ALPHA-MANNOSIDASE"/>
    <property type="match status" value="1"/>
</dbReference>
<evidence type="ECO:0000259" key="11">
    <source>
        <dbReference type="SMART" id="SM00872"/>
    </source>
</evidence>
<comment type="catalytic activity">
    <reaction evidence="1">
        <text>Hydrolysis of terminal, non-reducing alpha-D-mannose residues in alpha-D-mannosides.</text>
        <dbReference type="EC" id="3.2.1.24"/>
    </reaction>
</comment>
<sequence>MIISSISFILLFIFLTIGYTIKDDLKCSWDNCPEWSTNSTVINVHLICHSHDDLANPQIFNVGVQYILSSVVTALNKNPFRRFSYAETGFLTMWLEDKNDKEIEDLNKLIVEKGQLELIGGGWTQPDEACTHYYELIDQYGLGLRKLANKYKRCGIPKIAWQIDPFGHSIEHANILIGYEALFFSRMHYLELEKRIQNKSLEITFSRGTYTQPKGFCFDPLCPQFDIIIDNPELDGYNIENKLNDFINIVNEQVAKIQKHNHVLITMGGDFTYSNAELWFDNLDKLILASNKITNIKIFYSTPSCYLKALHETTKPNFPKRDGDFFPYADQFDRYWTGYFSSKPSLKGIIRKSSSLLQVTRSLYALMKVKTNLNSEKLKMELFERSIALTTHHDAITGTSKEAVTQNYKKRLFKGWDAAEVILNKTFNFLIKRKEIQINNDTKNSNIFTTQKICRRLNESFCLESMSNDNFTITVLNGNGQQFSGIIRIPVNNKNIKLLSNNGQQINYKLIPVFTPKNQIISNNIIPAKYELIFKAIIDPIGFSTYFVLNNSSFNLTTKNNNITEILKNNKNINSTNFIENQYIKINFNKNGHIETFEDLTRNNSKFNFTQEFLYYENNLSGAYIFRPDPDKKPISFEEPIKVEFIKNELVQEARQIISPWVSQVVRLFEDKKFVEFEFLIGPIITNNSAKEIITRYSMPQINSNGLFWTDSNGRRNIQRKRNFNKWFKFGENISYPIAANYYPITSRIGLSDDKNQMNILTDRSQGGTSLIDGQIEIMVHRRCVVDDGLGVEEILDEPGENGNGSIIRSKHWFIFGPKNDEYNILSFKCKFAPNINLLTLKYLGEKQLLIRLEHIFQLREHSNLSSPININLQTIFKTLRFQKVTELMLAGNVVFNEVVDAENVRLKPMEIRTFMLTT</sequence>
<evidence type="ECO:0000256" key="2">
    <source>
        <dbReference type="ARBA" id="ARBA00009792"/>
    </source>
</evidence>
<keyword evidence="10" id="KW-0732">Signal</keyword>
<protein>
    <recommendedName>
        <fullName evidence="3 10">Alpha-mannosidase</fullName>
        <ecNumber evidence="10">3.2.1.-</ecNumber>
    </recommendedName>
</protein>
<dbReference type="Pfam" id="PF07748">
    <property type="entry name" value="Glyco_hydro_38C"/>
    <property type="match status" value="1"/>
</dbReference>
<keyword evidence="4 10" id="KW-0479">Metal-binding</keyword>
<dbReference type="InterPro" id="IPR013780">
    <property type="entry name" value="Glyco_hydro_b"/>
</dbReference>
<keyword evidence="8" id="KW-0325">Glycoprotein</keyword>
<evidence type="ECO:0000256" key="7">
    <source>
        <dbReference type="ARBA" id="ARBA00023157"/>
    </source>
</evidence>
<dbReference type="Gene3D" id="3.20.110.10">
    <property type="entry name" value="Glycoside hydrolase 38, N terminal domain"/>
    <property type="match status" value="1"/>
</dbReference>
<organism evidence="12 13">
    <name type="scientific">Meloidogyne graminicola</name>
    <dbReference type="NCBI Taxonomy" id="189291"/>
    <lineage>
        <taxon>Eukaryota</taxon>
        <taxon>Metazoa</taxon>
        <taxon>Ecdysozoa</taxon>
        <taxon>Nematoda</taxon>
        <taxon>Chromadorea</taxon>
        <taxon>Rhabditida</taxon>
        <taxon>Tylenchina</taxon>
        <taxon>Tylenchomorpha</taxon>
        <taxon>Tylenchoidea</taxon>
        <taxon>Meloidogynidae</taxon>
        <taxon>Meloidogyninae</taxon>
        <taxon>Meloidogyne</taxon>
    </lineage>
</organism>
<dbReference type="InterPro" id="IPR011013">
    <property type="entry name" value="Gal_mutarotase_sf_dom"/>
</dbReference>
<keyword evidence="7" id="KW-1015">Disulfide bond</keyword>
<dbReference type="Gene3D" id="2.60.40.1180">
    <property type="entry name" value="Golgi alpha-mannosidase II"/>
    <property type="match status" value="1"/>
</dbReference>
<comment type="caution">
    <text evidence="12">The sequence shown here is derived from an EMBL/GenBank/DDBJ whole genome shotgun (WGS) entry which is preliminary data.</text>
</comment>
<keyword evidence="9 10" id="KW-0326">Glycosidase</keyword>
<comment type="cofactor">
    <cofactor evidence="10">
        <name>Zn(2+)</name>
        <dbReference type="ChEBI" id="CHEBI:29105"/>
    </cofactor>
    <text evidence="10">Binds 1 zinc ion per subunit.</text>
</comment>
<dbReference type="InterPro" id="IPR028995">
    <property type="entry name" value="Glyco_hydro_57/38_cen_sf"/>
</dbReference>
<dbReference type="SUPFAM" id="SSF88713">
    <property type="entry name" value="Glycoside hydrolase/deacetylase"/>
    <property type="match status" value="1"/>
</dbReference>
<dbReference type="Gene3D" id="1.20.1270.50">
    <property type="entry name" value="Glycoside hydrolase family 38, central domain"/>
    <property type="match status" value="2"/>
</dbReference>